<dbReference type="PROSITE" id="PS51228">
    <property type="entry name" value="ACB_2"/>
    <property type="match status" value="1"/>
</dbReference>
<keyword evidence="2" id="KW-0446">Lipid-binding</keyword>
<dbReference type="Proteomes" id="UP001227230">
    <property type="component" value="Chromosome 7"/>
</dbReference>
<dbReference type="InterPro" id="IPR014352">
    <property type="entry name" value="FERM/acyl-CoA-bd_prot_sf"/>
</dbReference>
<accession>A0ABY9CA86</accession>
<evidence type="ECO:0000259" key="3">
    <source>
        <dbReference type="PROSITE" id="PS51228"/>
    </source>
</evidence>
<reference evidence="4 5" key="1">
    <citation type="journal article" date="2023" name="Hortic Res">
        <title>The complete reference genome for grapevine (Vitis vinifera L.) genetics and breeding.</title>
        <authorList>
            <person name="Shi X."/>
            <person name="Cao S."/>
            <person name="Wang X."/>
            <person name="Huang S."/>
            <person name="Wang Y."/>
            <person name="Liu Z."/>
            <person name="Liu W."/>
            <person name="Leng X."/>
            <person name="Peng Y."/>
            <person name="Wang N."/>
            <person name="Wang Y."/>
            <person name="Ma Z."/>
            <person name="Xu X."/>
            <person name="Zhang F."/>
            <person name="Xue H."/>
            <person name="Zhong H."/>
            <person name="Wang Y."/>
            <person name="Zhang K."/>
            <person name="Velt A."/>
            <person name="Avia K."/>
            <person name="Holtgrawe D."/>
            <person name="Grimplet J."/>
            <person name="Matus J.T."/>
            <person name="Ware D."/>
            <person name="Wu X."/>
            <person name="Wang H."/>
            <person name="Liu C."/>
            <person name="Fang Y."/>
            <person name="Rustenholz C."/>
            <person name="Cheng Z."/>
            <person name="Xiao H."/>
            <person name="Zhou Y."/>
        </authorList>
    </citation>
    <scope>NUCLEOTIDE SEQUENCE [LARGE SCALE GENOMIC DNA]</scope>
    <source>
        <strain evidence="5">cv. Pinot noir / PN40024</strain>
        <tissue evidence="4">Leaf</tissue>
    </source>
</reference>
<dbReference type="PANTHER" id="PTHR23310">
    <property type="entry name" value="ACYL-COA-BINDING PROTEIN, ACBP"/>
    <property type="match status" value="1"/>
</dbReference>
<dbReference type="SUPFAM" id="SSF47027">
    <property type="entry name" value="Acyl-CoA binding protein"/>
    <property type="match status" value="1"/>
</dbReference>
<gene>
    <name evidence="4" type="ORF">VitviT2T_010919</name>
</gene>
<sequence length="477" mass="51523">MLLLWSIRLLSFIGLCSLSTYISKAMELFHELFLTVAISVIFSFVLSKILSSAAGGGVQDDALLGSCKDGESERGGRFVGVGSGLEICEGESVLAKLEVQEVLNDVDVDVGLEERLMEGGSGEKTVEVGGIVADLVEECAEDGGLEKREAVEDDAAVGLEKRLMEGGYGEKTVEVGEIAADLVEECVEDEVRSEKREAVEDDVAIGLEKRLMKEGCGEKTVEACDGVGGFEADLVEEFAEDEWNSEKREAVEEDAVVGLEEKLMKGDCGEETVEVSDGVSGVEADLVDDEGCSEKIEAVVGLEETLTKGDCGEETVEVCDRVNEVEAKLVDECVDDEGNSEKSEAVGLDCEGQNEVGDERGEFFDDDWEGIQRSELDRAFGAAAAFVGSEKNANHILNLNSDVKMHLYGLHKVAIEGPCREPPPMALKISARAKWNAWQRLGNMSPEAAMEQYVALLSRDIPGWSVDDPLMQEHRGS</sequence>
<dbReference type="EMBL" id="CP126654">
    <property type="protein sequence ID" value="WJZ91881.1"/>
    <property type="molecule type" value="Genomic_DNA"/>
</dbReference>
<organism evidence="4 5">
    <name type="scientific">Vitis vinifera</name>
    <name type="common">Grape</name>
    <dbReference type="NCBI Taxonomy" id="29760"/>
    <lineage>
        <taxon>Eukaryota</taxon>
        <taxon>Viridiplantae</taxon>
        <taxon>Streptophyta</taxon>
        <taxon>Embryophyta</taxon>
        <taxon>Tracheophyta</taxon>
        <taxon>Spermatophyta</taxon>
        <taxon>Magnoliopsida</taxon>
        <taxon>eudicotyledons</taxon>
        <taxon>Gunneridae</taxon>
        <taxon>Pentapetalae</taxon>
        <taxon>rosids</taxon>
        <taxon>Vitales</taxon>
        <taxon>Vitaceae</taxon>
        <taxon>Viteae</taxon>
        <taxon>Vitis</taxon>
    </lineage>
</organism>
<dbReference type="Pfam" id="PF00887">
    <property type="entry name" value="ACBP"/>
    <property type="match status" value="1"/>
</dbReference>
<evidence type="ECO:0000313" key="4">
    <source>
        <dbReference type="EMBL" id="WJZ91881.1"/>
    </source>
</evidence>
<dbReference type="InterPro" id="IPR035984">
    <property type="entry name" value="Acyl-CoA-binding_sf"/>
</dbReference>
<proteinExistence type="inferred from homology"/>
<protein>
    <recommendedName>
        <fullName evidence="3">ACB domain-containing protein</fullName>
    </recommendedName>
</protein>
<evidence type="ECO:0000256" key="2">
    <source>
        <dbReference type="ARBA" id="ARBA00023121"/>
    </source>
</evidence>
<name>A0ABY9CA86_VITVI</name>
<keyword evidence="5" id="KW-1185">Reference proteome</keyword>
<evidence type="ECO:0000313" key="5">
    <source>
        <dbReference type="Proteomes" id="UP001227230"/>
    </source>
</evidence>
<comment type="similarity">
    <text evidence="1">Belongs to the ACBP family.</text>
</comment>
<evidence type="ECO:0000256" key="1">
    <source>
        <dbReference type="ARBA" id="ARBA00005567"/>
    </source>
</evidence>
<dbReference type="InterPro" id="IPR000582">
    <property type="entry name" value="Acyl-CoA-binding_protein"/>
</dbReference>
<dbReference type="Gene3D" id="1.20.80.10">
    <property type="match status" value="1"/>
</dbReference>
<dbReference type="PANTHER" id="PTHR23310:SF122">
    <property type="entry name" value="ACYL-COA-BINDING DOMAIN-CONTAINING PROTEIN 3"/>
    <property type="match status" value="1"/>
</dbReference>
<feature type="domain" description="ACB" evidence="3">
    <location>
        <begin position="376"/>
        <end position="466"/>
    </location>
</feature>